<sequence length="101" mass="12023">MTPDGHQHVTFLVKYFSEAVNIAQHKIKTHTEKYNFFYNTVQCFHWLMISFFKPNNLLLIFCCVYLFYCLKGTGWLGKKRQLCSSFSRSYFSIKTKQNKTS</sequence>
<name>A0ACB8ECQ3_9SAUR</name>
<accession>A0ACB8ECQ3</accession>
<dbReference type="Proteomes" id="UP000827872">
    <property type="component" value="Linkage Group LG16"/>
</dbReference>
<evidence type="ECO:0000313" key="1">
    <source>
        <dbReference type="EMBL" id="KAH7990161.1"/>
    </source>
</evidence>
<protein>
    <submittedName>
        <fullName evidence="1">Uncharacterized protein</fullName>
    </submittedName>
</protein>
<organism evidence="1 2">
    <name type="scientific">Sphaerodactylus townsendi</name>
    <dbReference type="NCBI Taxonomy" id="933632"/>
    <lineage>
        <taxon>Eukaryota</taxon>
        <taxon>Metazoa</taxon>
        <taxon>Chordata</taxon>
        <taxon>Craniata</taxon>
        <taxon>Vertebrata</taxon>
        <taxon>Euteleostomi</taxon>
        <taxon>Lepidosauria</taxon>
        <taxon>Squamata</taxon>
        <taxon>Bifurcata</taxon>
        <taxon>Gekkota</taxon>
        <taxon>Sphaerodactylidae</taxon>
        <taxon>Sphaerodactylus</taxon>
    </lineage>
</organism>
<keyword evidence="2" id="KW-1185">Reference proteome</keyword>
<comment type="caution">
    <text evidence="1">The sequence shown here is derived from an EMBL/GenBank/DDBJ whole genome shotgun (WGS) entry which is preliminary data.</text>
</comment>
<reference evidence="1" key="1">
    <citation type="submission" date="2021-08" db="EMBL/GenBank/DDBJ databases">
        <title>The first chromosome-level gecko genome reveals the dynamic sex chromosomes of Neotropical dwarf geckos (Sphaerodactylidae: Sphaerodactylus).</title>
        <authorList>
            <person name="Pinto B.J."/>
            <person name="Keating S.E."/>
            <person name="Gamble T."/>
        </authorList>
    </citation>
    <scope>NUCLEOTIDE SEQUENCE</scope>
    <source>
        <strain evidence="1">TG3544</strain>
    </source>
</reference>
<evidence type="ECO:0000313" key="2">
    <source>
        <dbReference type="Proteomes" id="UP000827872"/>
    </source>
</evidence>
<gene>
    <name evidence="1" type="ORF">K3G42_003666</name>
</gene>
<dbReference type="EMBL" id="CM037629">
    <property type="protein sequence ID" value="KAH7990161.1"/>
    <property type="molecule type" value="Genomic_DNA"/>
</dbReference>
<proteinExistence type="predicted"/>